<feature type="compositionally biased region" description="Basic and acidic residues" evidence="1">
    <location>
        <begin position="28"/>
        <end position="39"/>
    </location>
</feature>
<evidence type="ECO:0000256" key="1">
    <source>
        <dbReference type="SAM" id="MobiDB-lite"/>
    </source>
</evidence>
<proteinExistence type="predicted"/>
<dbReference type="Proteomes" id="UP001374579">
    <property type="component" value="Unassembled WGS sequence"/>
</dbReference>
<feature type="compositionally biased region" description="Polar residues" evidence="1">
    <location>
        <begin position="13"/>
        <end position="27"/>
    </location>
</feature>
<name>A0AAN9B1V3_9CAEN</name>
<dbReference type="EMBL" id="JBAMIC010000013">
    <property type="protein sequence ID" value="KAK7097363.1"/>
    <property type="molecule type" value="Genomic_DNA"/>
</dbReference>
<sequence>MYSPNEDGYGKAASQQSSIYLHTSGSDDNFHGEDSQDTRSLDHYYDQDELREKIPTEVAPLYRQRQVLLKIGDSFLRIGMASKPAISKMKPPLYPAFNVTELERLTNPKGPPKKVSDNFNFHAFTFTADESATITESWYRHAKSFFHIRLGVNRHGPAGPVEYVSAFPGQTDNPFVQYDQRIYDAWWRLTAVAAGQFVAEPLYIPGRCLMHGRTGLCLSPPLTAREQGDISRGTWDKARTVSVITLPDFAVTRPGAYVD</sequence>
<protein>
    <submittedName>
        <fullName evidence="2">Uncharacterized protein</fullName>
    </submittedName>
</protein>
<gene>
    <name evidence="2" type="ORF">V1264_004354</name>
</gene>
<keyword evidence="3" id="KW-1185">Reference proteome</keyword>
<organism evidence="2 3">
    <name type="scientific">Littorina saxatilis</name>
    <dbReference type="NCBI Taxonomy" id="31220"/>
    <lineage>
        <taxon>Eukaryota</taxon>
        <taxon>Metazoa</taxon>
        <taxon>Spiralia</taxon>
        <taxon>Lophotrochozoa</taxon>
        <taxon>Mollusca</taxon>
        <taxon>Gastropoda</taxon>
        <taxon>Caenogastropoda</taxon>
        <taxon>Littorinimorpha</taxon>
        <taxon>Littorinoidea</taxon>
        <taxon>Littorinidae</taxon>
        <taxon>Littorina</taxon>
    </lineage>
</organism>
<feature type="region of interest" description="Disordered" evidence="1">
    <location>
        <begin position="1"/>
        <end position="39"/>
    </location>
</feature>
<comment type="caution">
    <text evidence="2">The sequence shown here is derived from an EMBL/GenBank/DDBJ whole genome shotgun (WGS) entry which is preliminary data.</text>
</comment>
<dbReference type="AlphaFoldDB" id="A0AAN9B1V3"/>
<evidence type="ECO:0000313" key="3">
    <source>
        <dbReference type="Proteomes" id="UP001374579"/>
    </source>
</evidence>
<evidence type="ECO:0000313" key="2">
    <source>
        <dbReference type="EMBL" id="KAK7097363.1"/>
    </source>
</evidence>
<accession>A0AAN9B1V3</accession>
<reference evidence="2 3" key="1">
    <citation type="submission" date="2024-02" db="EMBL/GenBank/DDBJ databases">
        <title>Chromosome-scale genome assembly of the rough periwinkle Littorina saxatilis.</title>
        <authorList>
            <person name="De Jode A."/>
            <person name="Faria R."/>
            <person name="Formenti G."/>
            <person name="Sims Y."/>
            <person name="Smith T.P."/>
            <person name="Tracey A."/>
            <person name="Wood J.M.D."/>
            <person name="Zagrodzka Z.B."/>
            <person name="Johannesson K."/>
            <person name="Butlin R.K."/>
            <person name="Leder E.H."/>
        </authorList>
    </citation>
    <scope>NUCLEOTIDE SEQUENCE [LARGE SCALE GENOMIC DNA]</scope>
    <source>
        <strain evidence="2">Snail1</strain>
        <tissue evidence="2">Muscle</tissue>
    </source>
</reference>